<reference evidence="9" key="1">
    <citation type="journal article" date="2017" name="Front. Plant Sci.">
        <title>Climate Clever Clovers: New Paradigm to Reduce the Environmental Footprint of Ruminants by Breeding Low Methanogenic Forages Utilizing Haplotype Variation.</title>
        <authorList>
            <person name="Kaur P."/>
            <person name="Appels R."/>
            <person name="Bayer P.E."/>
            <person name="Keeble-Gagnere G."/>
            <person name="Wang J."/>
            <person name="Hirakawa H."/>
            <person name="Shirasawa K."/>
            <person name="Vercoe P."/>
            <person name="Stefanova K."/>
            <person name="Durmic Z."/>
            <person name="Nichols P."/>
            <person name="Revell C."/>
            <person name="Isobe S.N."/>
            <person name="Edwards D."/>
            <person name="Erskine W."/>
        </authorList>
    </citation>
    <scope>NUCLEOTIDE SEQUENCE [LARGE SCALE GENOMIC DNA]</scope>
    <source>
        <strain evidence="9">cv. Daliak</strain>
    </source>
</reference>
<comment type="subcellular location">
    <subcellularLocation>
        <location evidence="1">Nucleus</location>
    </subcellularLocation>
</comment>
<dbReference type="PANTHER" id="PTHR15439">
    <property type="entry name" value="RETINOBLASTOMA-BINDING PROTEIN 6"/>
    <property type="match status" value="1"/>
</dbReference>
<dbReference type="GO" id="GO:0006511">
    <property type="term" value="P:ubiquitin-dependent protein catabolic process"/>
    <property type="evidence" value="ECO:0007669"/>
    <property type="project" value="TreeGrafter"/>
</dbReference>
<evidence type="ECO:0000256" key="3">
    <source>
        <dbReference type="ARBA" id="ARBA00022771"/>
    </source>
</evidence>
<keyword evidence="3" id="KW-0863">Zinc-finger</keyword>
<dbReference type="Gene3D" id="3.10.20.90">
    <property type="entry name" value="Phosphatidylinositol 3-kinase Catalytic Subunit, Chain A, domain 1"/>
    <property type="match status" value="1"/>
</dbReference>
<dbReference type="Pfam" id="PF08783">
    <property type="entry name" value="DWNN"/>
    <property type="match status" value="1"/>
</dbReference>
<dbReference type="InterPro" id="IPR013083">
    <property type="entry name" value="Znf_RING/FYVE/PHD"/>
</dbReference>
<feature type="compositionally biased region" description="Basic and acidic residues" evidence="6">
    <location>
        <begin position="562"/>
        <end position="595"/>
    </location>
</feature>
<keyword evidence="9" id="KW-1185">Reference proteome</keyword>
<dbReference type="GO" id="GO:0061630">
    <property type="term" value="F:ubiquitin protein ligase activity"/>
    <property type="evidence" value="ECO:0007669"/>
    <property type="project" value="InterPro"/>
</dbReference>
<dbReference type="InterPro" id="IPR033489">
    <property type="entry name" value="RBBP6"/>
</dbReference>
<name>A0A2Z6LY19_TRISU</name>
<sequence>MDGPFISVGTLKEKIFESKHLGRGTDFDLVVTNAQTNEEYLDEEMLIPKNTSVLIRRVPGRPRLPIVTEQEQQVENKAVETNPANSTLAADDMSAMKYPEDSDWDEFGNDLYSIPDQLPVQPINIISEAVPTSNVDEESKIKALIDTPALDWQQQGSDFGAGRGFGRGMGGRMGGGRGFGLERKTPPQGYHCPTNGDPNFDIKRVKQPTGIPRSMLMVNPQGSYALPNGSVAVLKPNEAAFEKEIEGMPSTRSVGDLPPELHCPLCSNVMKDAVLTSKCCFKSFCDKCIRDYIISKSMCVCGATNILADDLLPNKTLRDTINRILESGNSSTENAGSTFQVQDMESARYPQPKIPSPTSSAVSKGELKISPVNEGAANIQDTADEIKAVSAPQQAPEHVKIPRAGDVSEATHESMSVKEPVSQGNAPVVEEEVQQKLVPTEAGKKKKKKKVRMPANDFQWKPPHDLGAENYMMQPMGPPPGYNPYWNGMQPCMDGFMPPYAAGPMHMMGYGGLGPYDLPFANGMPHDPFGMQGYMMPSIPPPPHRDLADFSMGMNVPPPAMSREEFEARKADLRRKRENERRVERDFSKDREFGREVSSVGDVSSIKSKTKPIPPSSGSDYHQQHRSQRSERPSPDRSHRELEPPRPPKRKSDHHSERERDDRDRDYDHHDRHHDRDYELDRHQHRRHHHRTESSSRKSSEPVAKSTSRKSSEQVTKSTSRKSSEPVTKSISRKSLEPVTKATMNAAAQAEAERKQKASVFSRISFPSEEEAAAKKRKVNVTSATESSAATASASAKAPSNGYYEGRKSNAVMDDYESSDDDDDDERHFKRRPSRYEPSPPPQVADWEEEGRHSRGTRDRKHR</sequence>
<dbReference type="Gene3D" id="4.10.60.10">
    <property type="entry name" value="Zinc finger, CCHC-type"/>
    <property type="match status" value="1"/>
</dbReference>
<dbReference type="GO" id="GO:0006397">
    <property type="term" value="P:mRNA processing"/>
    <property type="evidence" value="ECO:0007669"/>
    <property type="project" value="InterPro"/>
</dbReference>
<evidence type="ECO:0000259" key="7">
    <source>
        <dbReference type="PROSITE" id="PS51282"/>
    </source>
</evidence>
<gene>
    <name evidence="8" type="ORF">TSUD_156230</name>
</gene>
<keyword evidence="2" id="KW-0479">Metal-binding</keyword>
<keyword evidence="5" id="KW-0539">Nucleus</keyword>
<dbReference type="SUPFAM" id="SSF57850">
    <property type="entry name" value="RING/U-box"/>
    <property type="match status" value="1"/>
</dbReference>
<evidence type="ECO:0000256" key="5">
    <source>
        <dbReference type="ARBA" id="ARBA00023242"/>
    </source>
</evidence>
<evidence type="ECO:0000256" key="4">
    <source>
        <dbReference type="ARBA" id="ARBA00022833"/>
    </source>
</evidence>
<dbReference type="AlphaFoldDB" id="A0A2Z6LY19"/>
<accession>A0A2Z6LY19</accession>
<evidence type="ECO:0000256" key="1">
    <source>
        <dbReference type="ARBA" id="ARBA00004123"/>
    </source>
</evidence>
<dbReference type="PANTHER" id="PTHR15439:SF0">
    <property type="entry name" value="CELL DIVISION CYCLE AND APOPTOSIS REGULATOR PROTEIN 1-RELATED"/>
    <property type="match status" value="1"/>
</dbReference>
<feature type="domain" description="DWNN" evidence="7">
    <location>
        <begin position="1"/>
        <end position="59"/>
    </location>
</feature>
<dbReference type="Gene3D" id="3.30.40.10">
    <property type="entry name" value="Zinc/RING finger domain, C3HC4 (zinc finger)"/>
    <property type="match status" value="1"/>
</dbReference>
<dbReference type="GO" id="GO:0008270">
    <property type="term" value="F:zinc ion binding"/>
    <property type="evidence" value="ECO:0007669"/>
    <property type="project" value="UniProtKB-KW"/>
</dbReference>
<evidence type="ECO:0000256" key="6">
    <source>
        <dbReference type="SAM" id="MobiDB-lite"/>
    </source>
</evidence>
<dbReference type="SMART" id="SM01180">
    <property type="entry name" value="DWNN"/>
    <property type="match status" value="1"/>
</dbReference>
<organism evidence="8 9">
    <name type="scientific">Trifolium subterraneum</name>
    <name type="common">Subterranean clover</name>
    <dbReference type="NCBI Taxonomy" id="3900"/>
    <lineage>
        <taxon>Eukaryota</taxon>
        <taxon>Viridiplantae</taxon>
        <taxon>Streptophyta</taxon>
        <taxon>Embryophyta</taxon>
        <taxon>Tracheophyta</taxon>
        <taxon>Spermatophyta</taxon>
        <taxon>Magnoliopsida</taxon>
        <taxon>eudicotyledons</taxon>
        <taxon>Gunneridae</taxon>
        <taxon>Pentapetalae</taxon>
        <taxon>rosids</taxon>
        <taxon>fabids</taxon>
        <taxon>Fabales</taxon>
        <taxon>Fabaceae</taxon>
        <taxon>Papilionoideae</taxon>
        <taxon>50 kb inversion clade</taxon>
        <taxon>NPAAA clade</taxon>
        <taxon>Hologalegina</taxon>
        <taxon>IRL clade</taxon>
        <taxon>Trifolieae</taxon>
        <taxon>Trifolium</taxon>
    </lineage>
</organism>
<dbReference type="Proteomes" id="UP000242715">
    <property type="component" value="Unassembled WGS sequence"/>
</dbReference>
<feature type="compositionally biased region" description="Basic and acidic residues" evidence="6">
    <location>
        <begin position="628"/>
        <end position="646"/>
    </location>
</feature>
<protein>
    <recommendedName>
        <fullName evidence="7">DWNN domain-containing protein</fullName>
    </recommendedName>
</protein>
<dbReference type="OrthoDB" id="106784at2759"/>
<dbReference type="GO" id="GO:0016567">
    <property type="term" value="P:protein ubiquitination"/>
    <property type="evidence" value="ECO:0007669"/>
    <property type="project" value="InterPro"/>
</dbReference>
<feature type="compositionally biased region" description="Low complexity" evidence="6">
    <location>
        <begin position="782"/>
        <end position="800"/>
    </location>
</feature>
<evidence type="ECO:0000313" key="9">
    <source>
        <dbReference type="Proteomes" id="UP000242715"/>
    </source>
</evidence>
<feature type="region of interest" description="Disordered" evidence="6">
    <location>
        <begin position="441"/>
        <end position="462"/>
    </location>
</feature>
<dbReference type="PROSITE" id="PS51282">
    <property type="entry name" value="DWNN"/>
    <property type="match status" value="1"/>
</dbReference>
<keyword evidence="4" id="KW-0862">Zinc</keyword>
<dbReference type="GO" id="GO:0005634">
    <property type="term" value="C:nucleus"/>
    <property type="evidence" value="ECO:0007669"/>
    <property type="project" value="UniProtKB-SubCell"/>
</dbReference>
<dbReference type="EMBL" id="DF973291">
    <property type="protein sequence ID" value="GAU24511.1"/>
    <property type="molecule type" value="Genomic_DNA"/>
</dbReference>
<dbReference type="InterPro" id="IPR014891">
    <property type="entry name" value="DWNN_domain"/>
</dbReference>
<feature type="region of interest" description="Disordered" evidence="6">
    <location>
        <begin position="345"/>
        <end position="364"/>
    </location>
</feature>
<feature type="region of interest" description="Disordered" evidence="6">
    <location>
        <begin position="548"/>
        <end position="863"/>
    </location>
</feature>
<evidence type="ECO:0000313" key="8">
    <source>
        <dbReference type="EMBL" id="GAU24511.1"/>
    </source>
</evidence>
<feature type="compositionally biased region" description="Acidic residues" evidence="6">
    <location>
        <begin position="814"/>
        <end position="825"/>
    </location>
</feature>
<feature type="compositionally biased region" description="Basic and acidic residues" evidence="6">
    <location>
        <begin position="654"/>
        <end position="682"/>
    </location>
</feature>
<evidence type="ECO:0000256" key="2">
    <source>
        <dbReference type="ARBA" id="ARBA00022723"/>
    </source>
</evidence>
<dbReference type="CDD" id="cd16620">
    <property type="entry name" value="vRING-HC-C4C4_RBBP6"/>
    <property type="match status" value="1"/>
</dbReference>
<proteinExistence type="predicted"/>